<dbReference type="Proteomes" id="UP000516412">
    <property type="component" value="Chromosome"/>
</dbReference>
<dbReference type="KEGG" id="nmus:H7A79_1603"/>
<dbReference type="RefSeq" id="WP_246408166.1">
    <property type="nucleotide sequence ID" value="NZ_CP060414.2"/>
</dbReference>
<evidence type="ECO:0000313" key="1">
    <source>
        <dbReference type="EMBL" id="QNT59478.1"/>
    </source>
</evidence>
<name>A0A7H1MCW3_9NEIS</name>
<proteinExistence type="predicted"/>
<gene>
    <name evidence="1" type="primary">xfp</name>
    <name evidence="1" type="ORF">H7A79_1603</name>
</gene>
<dbReference type="EMBL" id="CP060414">
    <property type="protein sequence ID" value="QNT59478.1"/>
    <property type="molecule type" value="Genomic_DNA"/>
</dbReference>
<accession>A0A7H1MCW3</accession>
<keyword evidence="2" id="KW-1185">Reference proteome</keyword>
<protein>
    <submittedName>
        <fullName evidence="1">Xylulose-5-phosphate/fructose-6-phosphate phosphoketolase domain protein</fullName>
    </submittedName>
</protein>
<reference evidence="1" key="1">
    <citation type="submission" date="2024-06" db="EMBL/GenBank/DDBJ databases">
        <title>Complete Genome Sequence of mouse commensal type strain Neisseria musculi.</title>
        <authorList>
            <person name="Thapa E."/>
            <person name="Aluvathingal J."/>
            <person name="Nadendla S."/>
            <person name="Mehta A."/>
            <person name="Tettelin H."/>
            <person name="Weyand N.J."/>
        </authorList>
    </citation>
    <scope>NUCLEOTIDE SEQUENCE</scope>
    <source>
        <strain evidence="1">NW831</strain>
    </source>
</reference>
<sequence>MLKTEGLYRRRSGIWYIDLTTPSGKRVRRSARTKDKKSAEELRDKLKHDAWRVSELGEKPKRLWDEAALKWLKERGCTR</sequence>
<dbReference type="AlphaFoldDB" id="A0A7H1MCW3"/>
<organism evidence="1 2">
    <name type="scientific">Neisseria musculi</name>
    <dbReference type="NCBI Taxonomy" id="1815583"/>
    <lineage>
        <taxon>Bacteria</taxon>
        <taxon>Pseudomonadati</taxon>
        <taxon>Pseudomonadota</taxon>
        <taxon>Betaproteobacteria</taxon>
        <taxon>Neisseriales</taxon>
        <taxon>Neisseriaceae</taxon>
        <taxon>Neisseria</taxon>
    </lineage>
</organism>
<evidence type="ECO:0000313" key="2">
    <source>
        <dbReference type="Proteomes" id="UP000516412"/>
    </source>
</evidence>